<dbReference type="RefSeq" id="WP_261695861.1">
    <property type="nucleotide sequence ID" value="NZ_CP104694.1"/>
</dbReference>
<keyword evidence="3" id="KW-1185">Reference proteome</keyword>
<name>A0ABY6BHB5_9GAMM</name>
<evidence type="ECO:0000256" key="1">
    <source>
        <dbReference type="SAM" id="SignalP"/>
    </source>
</evidence>
<feature type="chain" id="PRO_5047115654" description="Bacterial repeat domain-containing protein" evidence="1">
    <location>
        <begin position="20"/>
        <end position="404"/>
    </location>
</feature>
<gene>
    <name evidence="2" type="ORF">N4264_04395</name>
</gene>
<evidence type="ECO:0000313" key="2">
    <source>
        <dbReference type="EMBL" id="UXI68902.1"/>
    </source>
</evidence>
<feature type="signal peptide" evidence="1">
    <location>
        <begin position="1"/>
        <end position="19"/>
    </location>
</feature>
<evidence type="ECO:0008006" key="4">
    <source>
        <dbReference type="Google" id="ProtNLM"/>
    </source>
</evidence>
<keyword evidence="1" id="KW-0732">Signal</keyword>
<accession>A0ABY6BHB5</accession>
<sequence>MFRRVIAVGLGLVSGFAVAGPVATRITTTSLTLPGAAAAAGTSFCLGGYCSNFSPRLYLAPRADGSYWLGWTGSNGAGRVSRISAGGIASTFSYVGEEVRGLVAHDDGGFAVLLRKTADNSIRLTRRSASDVQQFSTAITNPNAIAQMNTGDARLAYGNSRYAAYFAVHGVAGNFNGHEGDQLAYISSAGAPMSGGWTWGCSHQMAGLMGYHPGLNSFNALCMSDCYNSKGILVNDSRNLFPVDAGCNGTVWGQFGQMAAAATTWKLAFVAQNRPGYPAQGVGFLSFDNNTATAPVLKWLTATDGTTERDPVLARIGTTTPERFLVGWRSTADSGFRLGVVDGAGTFVTPLETVPGIAWGNRDDSLQSAPNGKVAWVSVTPNSTALKLYEYAETSEVIFANGFQ</sequence>
<protein>
    <recommendedName>
        <fullName evidence="4">Bacterial repeat domain-containing protein</fullName>
    </recommendedName>
</protein>
<evidence type="ECO:0000313" key="3">
    <source>
        <dbReference type="Proteomes" id="UP001064632"/>
    </source>
</evidence>
<proteinExistence type="predicted"/>
<dbReference type="Proteomes" id="UP001064632">
    <property type="component" value="Chromosome"/>
</dbReference>
<reference evidence="2" key="1">
    <citation type="submission" date="2022-09" db="EMBL/GenBank/DDBJ databases">
        <title>Tahibacter sp. nov., isolated from a fresh water.</title>
        <authorList>
            <person name="Baek J.H."/>
            <person name="Lee J.K."/>
            <person name="Kim J.M."/>
            <person name="Jeon C.O."/>
        </authorList>
    </citation>
    <scope>NUCLEOTIDE SEQUENCE</scope>
    <source>
        <strain evidence="2">W38</strain>
    </source>
</reference>
<organism evidence="2 3">
    <name type="scientific">Tahibacter amnicola</name>
    <dbReference type="NCBI Taxonomy" id="2976241"/>
    <lineage>
        <taxon>Bacteria</taxon>
        <taxon>Pseudomonadati</taxon>
        <taxon>Pseudomonadota</taxon>
        <taxon>Gammaproteobacteria</taxon>
        <taxon>Lysobacterales</taxon>
        <taxon>Rhodanobacteraceae</taxon>
        <taxon>Tahibacter</taxon>
    </lineage>
</organism>
<dbReference type="EMBL" id="CP104694">
    <property type="protein sequence ID" value="UXI68902.1"/>
    <property type="molecule type" value="Genomic_DNA"/>
</dbReference>